<keyword evidence="3 10" id="KW-0328">Glycosyltransferase</keyword>
<keyword evidence="6" id="KW-1133">Transmembrane helix</keyword>
<keyword evidence="6" id="KW-0812">Transmembrane</keyword>
<keyword evidence="5 6" id="KW-0472">Membrane</keyword>
<evidence type="ECO:0000313" key="12">
    <source>
        <dbReference type="Proteomes" id="UP000524535"/>
    </source>
</evidence>
<feature type="transmembrane region" description="Helical" evidence="6">
    <location>
        <begin position="313"/>
        <end position="333"/>
    </location>
</feature>
<evidence type="ECO:0000313" key="13">
    <source>
        <dbReference type="Proteomes" id="UP000576087"/>
    </source>
</evidence>
<evidence type="ECO:0000256" key="3">
    <source>
        <dbReference type="ARBA" id="ARBA00022676"/>
    </source>
</evidence>
<evidence type="ECO:0000256" key="5">
    <source>
        <dbReference type="ARBA" id="ARBA00023136"/>
    </source>
</evidence>
<keyword evidence="4 10" id="KW-0808">Transferase</keyword>
<dbReference type="AlphaFoldDB" id="A0A7W6UWV6"/>
<gene>
    <name evidence="9" type="ORF">GGE31_001596</name>
    <name evidence="8" type="ORF">GGE33_000189</name>
    <name evidence="10" type="ORF">GGE35_001596</name>
</gene>
<dbReference type="PANTHER" id="PTHR43646">
    <property type="entry name" value="GLYCOSYLTRANSFERASE"/>
    <property type="match status" value="1"/>
</dbReference>
<sequence>MVVSSVPGSDMSNQHFEIPSNPRVLLVIPCLNEAKTIEALLRKFALQRGETDMLIVVADGGSRDGTTDIVRRMIGEIPDLVLLDNPKRIQSAAMNLAIQTYGDGRDYLIRIDAHGDYPDNYCQALIDEAVVHQADSVVVGMETVGFGAFQQAAAIAQNSKLGNGGSKHRAGGGGEWVDHGHHALMRIAAYRQVGGYDESFSHNEDAELDFRLRNAGFRIWMTGETFMTYYPRSSASALFRQYLGYGRGRAKNLLKHRSIPKIRQAIPLAVAPVVAGAVLALLYWWAAVPVAVWMIACIAYGAYMAIGQRNSIALLATIPAMIMHLAWSAGFWMELLRIRRKKVA</sequence>
<feature type="transmembrane region" description="Helical" evidence="6">
    <location>
        <begin position="265"/>
        <end position="284"/>
    </location>
</feature>
<dbReference type="EMBL" id="JACIGW010000001">
    <property type="protein sequence ID" value="MBB4346481.1"/>
    <property type="molecule type" value="Genomic_DNA"/>
</dbReference>
<name>A0A7W6UWV6_9HYPH</name>
<feature type="transmembrane region" description="Helical" evidence="6">
    <location>
        <begin position="290"/>
        <end position="306"/>
    </location>
</feature>
<dbReference type="PANTHER" id="PTHR43646:SF2">
    <property type="entry name" value="GLYCOSYLTRANSFERASE 2-LIKE DOMAIN-CONTAINING PROTEIN"/>
    <property type="match status" value="1"/>
</dbReference>
<organism evidence="10 13">
    <name type="scientific">Aliirhizobium cellulosilyticum</name>
    <dbReference type="NCBI Taxonomy" id="393664"/>
    <lineage>
        <taxon>Bacteria</taxon>
        <taxon>Pseudomonadati</taxon>
        <taxon>Pseudomonadota</taxon>
        <taxon>Alphaproteobacteria</taxon>
        <taxon>Hyphomicrobiales</taxon>
        <taxon>Rhizobiaceae</taxon>
        <taxon>Aliirhizobium</taxon>
    </lineage>
</organism>
<dbReference type="Proteomes" id="UP000524535">
    <property type="component" value="Unassembled WGS sequence"/>
</dbReference>
<dbReference type="InterPro" id="IPR001173">
    <property type="entry name" value="Glyco_trans_2-like"/>
</dbReference>
<proteinExistence type="predicted"/>
<dbReference type="Gene3D" id="3.90.550.10">
    <property type="entry name" value="Spore Coat Polysaccharide Biosynthesis Protein SpsA, Chain A"/>
    <property type="match status" value="1"/>
</dbReference>
<dbReference type="GO" id="GO:0016757">
    <property type="term" value="F:glycosyltransferase activity"/>
    <property type="evidence" value="ECO:0007669"/>
    <property type="project" value="UniProtKB-KW"/>
</dbReference>
<dbReference type="GO" id="GO:0005886">
    <property type="term" value="C:plasma membrane"/>
    <property type="evidence" value="ECO:0007669"/>
    <property type="project" value="UniProtKB-SubCell"/>
</dbReference>
<accession>A0A7W6UWV6</accession>
<dbReference type="EMBL" id="JACIHM010000001">
    <property type="protein sequence ID" value="MBB4445814.1"/>
    <property type="molecule type" value="Genomic_DNA"/>
</dbReference>
<evidence type="ECO:0000256" key="1">
    <source>
        <dbReference type="ARBA" id="ARBA00004236"/>
    </source>
</evidence>
<keyword evidence="2" id="KW-1003">Cell membrane</keyword>
<comment type="subcellular location">
    <subcellularLocation>
        <location evidence="1">Cell membrane</location>
    </subcellularLocation>
</comment>
<evidence type="ECO:0000313" key="8">
    <source>
        <dbReference type="EMBL" id="MBB4346481.1"/>
    </source>
</evidence>
<evidence type="ECO:0000313" key="11">
    <source>
        <dbReference type="Proteomes" id="UP000520770"/>
    </source>
</evidence>
<reference evidence="11 12" key="1">
    <citation type="submission" date="2020-08" db="EMBL/GenBank/DDBJ databases">
        <title>Genomic Encyclopedia of Type Strains, Phase IV (KMG-V): Genome sequencing to study the core and pangenomes of soil and plant-associated prokaryotes.</title>
        <authorList>
            <person name="Whitman W."/>
        </authorList>
    </citation>
    <scope>NUCLEOTIDE SEQUENCE [LARGE SCALE GENOMIC DNA]</scope>
    <source>
        <strain evidence="9 12">SEMIA 444</strain>
        <strain evidence="8 11">SEMIA 448</strain>
        <strain evidence="10 13">SEMIA 452</strain>
    </source>
</reference>
<protein>
    <submittedName>
        <fullName evidence="10">Succinoglycan biosynthesis protein ExoA</fullName>
        <ecNumber evidence="10">2.4.-.-</ecNumber>
    </submittedName>
</protein>
<dbReference type="SUPFAM" id="SSF53448">
    <property type="entry name" value="Nucleotide-diphospho-sugar transferases"/>
    <property type="match status" value="1"/>
</dbReference>
<dbReference type="Proteomes" id="UP000576087">
    <property type="component" value="Unassembled WGS sequence"/>
</dbReference>
<dbReference type="EC" id="2.4.-.-" evidence="10"/>
<dbReference type="Pfam" id="PF00535">
    <property type="entry name" value="Glycos_transf_2"/>
    <property type="match status" value="1"/>
</dbReference>
<dbReference type="InterPro" id="IPR029044">
    <property type="entry name" value="Nucleotide-diphossugar_trans"/>
</dbReference>
<dbReference type="EMBL" id="JACIGY010000001">
    <property type="protein sequence ID" value="MBB4411125.1"/>
    <property type="molecule type" value="Genomic_DNA"/>
</dbReference>
<evidence type="ECO:0000256" key="2">
    <source>
        <dbReference type="ARBA" id="ARBA00022475"/>
    </source>
</evidence>
<evidence type="ECO:0000256" key="6">
    <source>
        <dbReference type="SAM" id="Phobius"/>
    </source>
</evidence>
<evidence type="ECO:0000259" key="7">
    <source>
        <dbReference type="Pfam" id="PF00535"/>
    </source>
</evidence>
<dbReference type="RefSeq" id="WP_394353626.1">
    <property type="nucleotide sequence ID" value="NZ_JACIGY010000001.1"/>
</dbReference>
<evidence type="ECO:0000313" key="10">
    <source>
        <dbReference type="EMBL" id="MBB4445814.1"/>
    </source>
</evidence>
<keyword evidence="12" id="KW-1185">Reference proteome</keyword>
<dbReference type="Proteomes" id="UP000520770">
    <property type="component" value="Unassembled WGS sequence"/>
</dbReference>
<feature type="domain" description="Glycosyltransferase 2-like" evidence="7">
    <location>
        <begin position="26"/>
        <end position="193"/>
    </location>
</feature>
<evidence type="ECO:0000256" key="4">
    <source>
        <dbReference type="ARBA" id="ARBA00022679"/>
    </source>
</evidence>
<dbReference type="CDD" id="cd02525">
    <property type="entry name" value="Succinoglycan_BP_ExoA"/>
    <property type="match status" value="1"/>
</dbReference>
<comment type="caution">
    <text evidence="10">The sequence shown here is derived from an EMBL/GenBank/DDBJ whole genome shotgun (WGS) entry which is preliminary data.</text>
</comment>
<evidence type="ECO:0000313" key="9">
    <source>
        <dbReference type="EMBL" id="MBB4411125.1"/>
    </source>
</evidence>